<feature type="transmembrane region" description="Helical" evidence="1">
    <location>
        <begin position="9"/>
        <end position="32"/>
    </location>
</feature>
<proteinExistence type="predicted"/>
<feature type="transmembrane region" description="Helical" evidence="1">
    <location>
        <begin position="296"/>
        <end position="315"/>
    </location>
</feature>
<keyword evidence="1" id="KW-0472">Membrane</keyword>
<dbReference type="EMBL" id="DTBJ01000013">
    <property type="protein sequence ID" value="HGM58237.1"/>
    <property type="molecule type" value="Genomic_DNA"/>
</dbReference>
<evidence type="ECO:0000256" key="1">
    <source>
        <dbReference type="SAM" id="Phobius"/>
    </source>
</evidence>
<feature type="transmembrane region" description="Helical" evidence="1">
    <location>
        <begin position="135"/>
        <end position="155"/>
    </location>
</feature>
<keyword evidence="1" id="KW-1133">Transmembrane helix</keyword>
<gene>
    <name evidence="2" type="ORF">ENU14_01420</name>
</gene>
<name>A0A7C4DA88_STAMA</name>
<feature type="transmembrane region" description="Helical" evidence="1">
    <location>
        <begin position="247"/>
        <end position="269"/>
    </location>
</feature>
<feature type="transmembrane region" description="Helical" evidence="1">
    <location>
        <begin position="209"/>
        <end position="235"/>
    </location>
</feature>
<comment type="caution">
    <text evidence="2">The sequence shown here is derived from an EMBL/GenBank/DDBJ whole genome shotgun (WGS) entry which is preliminary data.</text>
</comment>
<protein>
    <submittedName>
        <fullName evidence="2">Uncharacterized protein</fullName>
    </submittedName>
</protein>
<feature type="transmembrane region" description="Helical" evidence="1">
    <location>
        <begin position="327"/>
        <end position="356"/>
    </location>
</feature>
<organism evidence="2">
    <name type="scientific">Staphylothermus marinus</name>
    <dbReference type="NCBI Taxonomy" id="2280"/>
    <lineage>
        <taxon>Archaea</taxon>
        <taxon>Thermoproteota</taxon>
        <taxon>Thermoprotei</taxon>
        <taxon>Desulfurococcales</taxon>
        <taxon>Desulfurococcaceae</taxon>
        <taxon>Staphylothermus</taxon>
    </lineage>
</organism>
<feature type="transmembrane region" description="Helical" evidence="1">
    <location>
        <begin position="175"/>
        <end position="203"/>
    </location>
</feature>
<sequence length="449" mass="53059">MNTLEERIIVIRIGLIILIVLFIVSFIIHMPITVQKTVFNKILIEPVYIDIVYDDYNSILVNPCRGVESRKWFNKTLLDQYCRGEYYLLIPYRDYDYKYGFLNGLLWYVIIQTTRLLTPDTGYKPVYLSEVSYTIFYTLYSIVIFFSTIVFYIYLNKIYRVLGVENIVLKTSSILLSSLFIYMIYSWEFIHFTILVLTIYYYLLGKYSYFYLFLGLFTCFNPIGFTLIFFTIYNGLHSDLFVLDKRISYLIIGLTPLYLQTILSPISVYKQFTWFMIDYCNNCLYLLFTNNPFSQVTRGLAVVFFTIVFTIYLVLKPVNSNTLYKYAYIVLFISITISFNLVFTPQTLLLILSLLPPLYSIYNSFKPIIPHYVLDILNSLVIITWFRDIELRKTLSFLGISIQNNPLSIESPVQWITQSRNITLIIITLILTINYLKIQNNYTKVFKQQ</sequence>
<reference evidence="2" key="1">
    <citation type="journal article" date="2020" name="mSystems">
        <title>Genome- and Community-Level Interaction Insights into Carbon Utilization and Element Cycling Functions of Hydrothermarchaeota in Hydrothermal Sediment.</title>
        <authorList>
            <person name="Zhou Z."/>
            <person name="Liu Y."/>
            <person name="Xu W."/>
            <person name="Pan J."/>
            <person name="Luo Z.H."/>
            <person name="Li M."/>
        </authorList>
    </citation>
    <scope>NUCLEOTIDE SEQUENCE [LARGE SCALE GENOMIC DNA]</scope>
    <source>
        <strain evidence="2">SpSt-642</strain>
    </source>
</reference>
<keyword evidence="1" id="KW-0812">Transmembrane</keyword>
<dbReference type="AlphaFoldDB" id="A0A7C4DA88"/>
<accession>A0A7C4DA88</accession>
<evidence type="ECO:0000313" key="2">
    <source>
        <dbReference type="EMBL" id="HGM58237.1"/>
    </source>
</evidence>